<organism evidence="3 4">
    <name type="scientific">Oncorhynchus mykiss</name>
    <name type="common">Rainbow trout</name>
    <name type="synonym">Salmo gairdneri</name>
    <dbReference type="NCBI Taxonomy" id="8022"/>
    <lineage>
        <taxon>Eukaryota</taxon>
        <taxon>Metazoa</taxon>
        <taxon>Chordata</taxon>
        <taxon>Craniata</taxon>
        <taxon>Vertebrata</taxon>
        <taxon>Euteleostomi</taxon>
        <taxon>Actinopterygii</taxon>
        <taxon>Neopterygii</taxon>
        <taxon>Teleostei</taxon>
        <taxon>Protacanthopterygii</taxon>
        <taxon>Salmoniformes</taxon>
        <taxon>Salmonidae</taxon>
        <taxon>Salmoninae</taxon>
        <taxon>Oncorhynchus</taxon>
    </lineage>
</organism>
<protein>
    <submittedName>
        <fullName evidence="3">Uncharacterized protein</fullName>
    </submittedName>
</protein>
<accession>A0A8K9XXL7</accession>
<reference evidence="3" key="3">
    <citation type="submission" date="2025-09" db="UniProtKB">
        <authorList>
            <consortium name="Ensembl"/>
        </authorList>
    </citation>
    <scope>IDENTIFICATION</scope>
</reference>
<comment type="similarity">
    <text evidence="1">Belongs to the PPDPF family.</text>
</comment>
<evidence type="ECO:0000256" key="1">
    <source>
        <dbReference type="ARBA" id="ARBA00006609"/>
    </source>
</evidence>
<reference evidence="3" key="1">
    <citation type="submission" date="2020-07" db="EMBL/GenBank/DDBJ databases">
        <title>A long reads based de novo assembly of the rainbow trout Arlee double haploid line genome.</title>
        <authorList>
            <person name="Gao G."/>
            <person name="Palti Y."/>
        </authorList>
    </citation>
    <scope>NUCLEOTIDE SEQUENCE [LARGE SCALE GENOMIC DNA]</scope>
</reference>
<name>A0A8K9XXL7_ONCMY</name>
<feature type="compositionally biased region" description="Polar residues" evidence="2">
    <location>
        <begin position="67"/>
        <end position="77"/>
    </location>
</feature>
<evidence type="ECO:0000313" key="3">
    <source>
        <dbReference type="Ensembl" id="ENSOMYP00000138952.1"/>
    </source>
</evidence>
<feature type="region of interest" description="Disordered" evidence="2">
    <location>
        <begin position="67"/>
        <end position="91"/>
    </location>
</feature>
<dbReference type="GO" id="GO:0030154">
    <property type="term" value="P:cell differentiation"/>
    <property type="evidence" value="ECO:0007669"/>
    <property type="project" value="InterPro"/>
</dbReference>
<sequence>HCNLMVASFFIEKKVFYSCRLHCPAKSSCCRTFGYFFKCGHPSLPKQDSGHWWSSFFFGKQNQPGMTTLTEEAQQKNSDVERSESASPPPS</sequence>
<keyword evidence="4" id="KW-1185">Reference proteome</keyword>
<dbReference type="PANTHER" id="PTHR14572">
    <property type="entry name" value="PANCREATIC PROGENITOR CELL DIFFERENTIATION AND PROLIFERATION FACTOR"/>
    <property type="match status" value="1"/>
</dbReference>
<reference evidence="3" key="2">
    <citation type="submission" date="2025-08" db="UniProtKB">
        <authorList>
            <consortium name="Ensembl"/>
        </authorList>
    </citation>
    <scope>IDENTIFICATION</scope>
</reference>
<dbReference type="Ensembl" id="ENSOMYT00000158381.1">
    <property type="protein sequence ID" value="ENSOMYP00000138952.1"/>
    <property type="gene ID" value="ENSOMYG00000052248.1"/>
</dbReference>
<dbReference type="Proteomes" id="UP000694395">
    <property type="component" value="Chromosome 9"/>
</dbReference>
<dbReference type="InterPro" id="IPR026754">
    <property type="entry name" value="PPDPF"/>
</dbReference>
<dbReference type="GeneTree" id="ENSGT01000000219075"/>
<dbReference type="Pfam" id="PF15060">
    <property type="entry name" value="PPDFL"/>
    <property type="match status" value="1"/>
</dbReference>
<dbReference type="AlphaFoldDB" id="A0A8K9XXL7"/>
<proteinExistence type="inferred from homology"/>
<evidence type="ECO:0000313" key="4">
    <source>
        <dbReference type="Proteomes" id="UP000694395"/>
    </source>
</evidence>
<evidence type="ECO:0000256" key="2">
    <source>
        <dbReference type="SAM" id="MobiDB-lite"/>
    </source>
</evidence>